<evidence type="ECO:0000256" key="8">
    <source>
        <dbReference type="ARBA" id="ARBA00022692"/>
    </source>
</evidence>
<evidence type="ECO:0000313" key="15">
    <source>
        <dbReference type="Proteomes" id="UP001063166"/>
    </source>
</evidence>
<dbReference type="GO" id="GO:0031501">
    <property type="term" value="C:mannosyltransferase complex"/>
    <property type="evidence" value="ECO:0007669"/>
    <property type="project" value="TreeGrafter"/>
</dbReference>
<dbReference type="OrthoDB" id="10252502at2759"/>
<evidence type="ECO:0000256" key="3">
    <source>
        <dbReference type="ARBA" id="ARBA00008698"/>
    </source>
</evidence>
<dbReference type="GO" id="GO:0006506">
    <property type="term" value="P:GPI anchor biosynthetic process"/>
    <property type="evidence" value="ECO:0007669"/>
    <property type="project" value="UniProtKB-KW"/>
</dbReference>
<keyword evidence="10 12" id="KW-1133">Transmembrane helix</keyword>
<feature type="transmembrane region" description="Helical" evidence="12">
    <location>
        <begin position="317"/>
        <end position="338"/>
    </location>
</feature>
<keyword evidence="13" id="KW-0732">Signal</keyword>
<dbReference type="AlphaFoldDB" id="A0A9P3UNE4"/>
<evidence type="ECO:0000313" key="14">
    <source>
        <dbReference type="EMBL" id="GLB37241.1"/>
    </source>
</evidence>
<keyword evidence="8 12" id="KW-0812">Transmembrane</keyword>
<dbReference type="Pfam" id="PF04188">
    <property type="entry name" value="Mannosyl_trans2"/>
    <property type="match status" value="1"/>
</dbReference>
<organism evidence="14 15">
    <name type="scientific">Lyophyllum shimeji</name>
    <name type="common">Hon-shimeji</name>
    <name type="synonym">Tricholoma shimeji</name>
    <dbReference type="NCBI Taxonomy" id="47721"/>
    <lineage>
        <taxon>Eukaryota</taxon>
        <taxon>Fungi</taxon>
        <taxon>Dikarya</taxon>
        <taxon>Basidiomycota</taxon>
        <taxon>Agaricomycotina</taxon>
        <taxon>Agaricomycetes</taxon>
        <taxon>Agaricomycetidae</taxon>
        <taxon>Agaricales</taxon>
        <taxon>Tricholomatineae</taxon>
        <taxon>Lyophyllaceae</taxon>
        <taxon>Lyophyllum</taxon>
    </lineage>
</organism>
<keyword evidence="11 12" id="KW-0472">Membrane</keyword>
<protein>
    <recommendedName>
        <fullName evidence="4 12">GPI mannosyltransferase 2</fullName>
        <ecNumber evidence="12">2.4.1.-</ecNumber>
    </recommendedName>
</protein>
<reference evidence="14" key="1">
    <citation type="submission" date="2022-07" db="EMBL/GenBank/DDBJ databases">
        <title>The genome of Lyophyllum shimeji provides insight into the initial evolution of ectomycorrhizal fungal genome.</title>
        <authorList>
            <person name="Kobayashi Y."/>
            <person name="Shibata T."/>
            <person name="Hirakawa H."/>
            <person name="Shigenobu S."/>
            <person name="Nishiyama T."/>
            <person name="Yamada A."/>
            <person name="Hasebe M."/>
            <person name="Kawaguchi M."/>
        </authorList>
    </citation>
    <scope>NUCLEOTIDE SEQUENCE</scope>
    <source>
        <strain evidence="14">AT787</strain>
    </source>
</reference>
<dbReference type="InterPro" id="IPR007315">
    <property type="entry name" value="PIG-V/Gpi18"/>
</dbReference>
<comment type="subcellular location">
    <subcellularLocation>
        <location evidence="1 12">Endoplasmic reticulum membrane</location>
        <topology evidence="1 12">Multi-pass membrane protein</topology>
    </subcellularLocation>
</comment>
<evidence type="ECO:0000256" key="13">
    <source>
        <dbReference type="SAM" id="SignalP"/>
    </source>
</evidence>
<dbReference type="Proteomes" id="UP001063166">
    <property type="component" value="Unassembled WGS sequence"/>
</dbReference>
<feature type="transmembrane region" description="Helical" evidence="12">
    <location>
        <begin position="201"/>
        <end position="219"/>
    </location>
</feature>
<evidence type="ECO:0000256" key="7">
    <source>
        <dbReference type="ARBA" id="ARBA00022679"/>
    </source>
</evidence>
<name>A0A9P3UNE4_LYOSH</name>
<evidence type="ECO:0000256" key="11">
    <source>
        <dbReference type="ARBA" id="ARBA00023136"/>
    </source>
</evidence>
<keyword evidence="5 12" id="KW-0337">GPI-anchor biosynthesis</keyword>
<dbReference type="PANTHER" id="PTHR12468">
    <property type="entry name" value="GPI MANNOSYLTRANSFERASE 2"/>
    <property type="match status" value="1"/>
</dbReference>
<comment type="caution">
    <text evidence="14">The sequence shown here is derived from an EMBL/GenBank/DDBJ whole genome shotgun (WGS) entry which is preliminary data.</text>
</comment>
<dbReference type="GO" id="GO:0005789">
    <property type="term" value="C:endoplasmic reticulum membrane"/>
    <property type="evidence" value="ECO:0007669"/>
    <property type="project" value="UniProtKB-SubCell"/>
</dbReference>
<feature type="transmembrane region" description="Helical" evidence="12">
    <location>
        <begin position="268"/>
        <end position="290"/>
    </location>
</feature>
<sequence>MLHLALLTRLLTFLVLAVAHRVLPLFDASPRLAPRAGWLQPLVRWDTLHFQAIADNGYTFENQWAFLPGVPFLMRLLGFGATNNLLWLILLLAIGLDSTRTLYHLTRHHFPASPSLARLVCLLSLLPSSPATLYFAPYAEPFFTYLSYKGMLYAAKEFWLPATICFALASTFRSNGILLSGYLVWGLVVRPFLDRQTVSSFKVMYSLLLAACVVSPFAYHNYSAYRLFCLDKEPRPNWCHRVPPSIYTHVQSKYWNVGFMRYWEPAQIPNFILAAPPLILLFVFSTKHLLEGFVPRLRARFTSSNAPPLTSDRVHPFAALSITPHLIHTLVMCITLLFFSHTQIVLRLAAALPTLYWAAAWLLLREAESGRGKPWRWGRAWIWWSAVWGLVSIGLWAAFLPPA</sequence>
<gene>
    <name evidence="14" type="primary">GPI18</name>
    <name evidence="14" type="ORF">LshimejAT787_0402920</name>
</gene>
<keyword evidence="7 12" id="KW-0808">Transferase</keyword>
<keyword evidence="6 12" id="KW-0328">Glycosyltransferase</keyword>
<evidence type="ECO:0000256" key="4">
    <source>
        <dbReference type="ARBA" id="ARBA00013795"/>
    </source>
</evidence>
<feature type="transmembrane region" description="Helical" evidence="12">
    <location>
        <begin position="72"/>
        <end position="96"/>
    </location>
</feature>
<evidence type="ECO:0000256" key="1">
    <source>
        <dbReference type="ARBA" id="ARBA00004477"/>
    </source>
</evidence>
<dbReference type="GO" id="GO:0000009">
    <property type="term" value="F:alpha-1,6-mannosyltransferase activity"/>
    <property type="evidence" value="ECO:0007669"/>
    <property type="project" value="InterPro"/>
</dbReference>
<feature type="transmembrane region" description="Helical" evidence="12">
    <location>
        <begin position="116"/>
        <end position="138"/>
    </location>
</feature>
<dbReference type="EMBL" id="BRPK01000004">
    <property type="protein sequence ID" value="GLB37241.1"/>
    <property type="molecule type" value="Genomic_DNA"/>
</dbReference>
<dbReference type="EC" id="2.4.1.-" evidence="12"/>
<comment type="function">
    <text evidence="12">Mannosyltransferase involved in glycosylphosphatidylinositol-anchor biosynthesis.</text>
</comment>
<evidence type="ECO:0000256" key="12">
    <source>
        <dbReference type="RuleBase" id="RU363112"/>
    </source>
</evidence>
<feature type="transmembrane region" description="Helical" evidence="12">
    <location>
        <begin position="158"/>
        <end position="189"/>
    </location>
</feature>
<evidence type="ECO:0000256" key="10">
    <source>
        <dbReference type="ARBA" id="ARBA00022989"/>
    </source>
</evidence>
<feature type="transmembrane region" description="Helical" evidence="12">
    <location>
        <begin position="344"/>
        <end position="364"/>
    </location>
</feature>
<feature type="transmembrane region" description="Helical" evidence="12">
    <location>
        <begin position="380"/>
        <end position="399"/>
    </location>
</feature>
<comment type="pathway">
    <text evidence="2 12">Glycolipid biosynthesis; glycosylphosphatidylinositol-anchor biosynthesis.</text>
</comment>
<feature type="chain" id="PRO_5040259347" description="GPI mannosyltransferase 2" evidence="13">
    <location>
        <begin position="20"/>
        <end position="403"/>
    </location>
</feature>
<proteinExistence type="inferred from homology"/>
<keyword evidence="15" id="KW-1185">Reference proteome</keyword>
<feature type="signal peptide" evidence="13">
    <location>
        <begin position="1"/>
        <end position="19"/>
    </location>
</feature>
<accession>A0A9P3UNE4</accession>
<evidence type="ECO:0000256" key="9">
    <source>
        <dbReference type="ARBA" id="ARBA00022824"/>
    </source>
</evidence>
<dbReference type="GO" id="GO:0004376">
    <property type="term" value="F:GPI mannosyltransferase activity"/>
    <property type="evidence" value="ECO:0007669"/>
    <property type="project" value="InterPro"/>
</dbReference>
<comment type="similarity">
    <text evidence="3 12">Belongs to the PIGV family.</text>
</comment>
<evidence type="ECO:0000256" key="2">
    <source>
        <dbReference type="ARBA" id="ARBA00004687"/>
    </source>
</evidence>
<keyword evidence="9 12" id="KW-0256">Endoplasmic reticulum</keyword>
<evidence type="ECO:0000256" key="6">
    <source>
        <dbReference type="ARBA" id="ARBA00022676"/>
    </source>
</evidence>
<evidence type="ECO:0000256" key="5">
    <source>
        <dbReference type="ARBA" id="ARBA00022502"/>
    </source>
</evidence>
<dbReference type="PANTHER" id="PTHR12468:SF2">
    <property type="entry name" value="GPI MANNOSYLTRANSFERASE 2"/>
    <property type="match status" value="1"/>
</dbReference>